<name>A0AAX6FVX2_IRIPA</name>
<gene>
    <name evidence="2" type="ORF">M6B38_398035</name>
</gene>
<accession>A0AAX6FVX2</accession>
<comment type="caution">
    <text evidence="2">The sequence shown here is derived from an EMBL/GenBank/DDBJ whole genome shotgun (WGS) entry which is preliminary data.</text>
</comment>
<dbReference type="EMBL" id="JANAVB010025796">
    <property type="protein sequence ID" value="KAJ6820188.1"/>
    <property type="molecule type" value="Genomic_DNA"/>
</dbReference>
<sequence>MIDGEALERRWLGRNPLGSGRDRGGGGTPTTGTTPVRGEDSRRWSLRRLRLSNLDEAEVG</sequence>
<feature type="compositionally biased region" description="Basic and acidic residues" evidence="1">
    <location>
        <begin position="1"/>
        <end position="11"/>
    </location>
</feature>
<dbReference type="AlphaFoldDB" id="A0AAX6FVX2"/>
<organism evidence="2 3">
    <name type="scientific">Iris pallida</name>
    <name type="common">Sweet iris</name>
    <dbReference type="NCBI Taxonomy" id="29817"/>
    <lineage>
        <taxon>Eukaryota</taxon>
        <taxon>Viridiplantae</taxon>
        <taxon>Streptophyta</taxon>
        <taxon>Embryophyta</taxon>
        <taxon>Tracheophyta</taxon>
        <taxon>Spermatophyta</taxon>
        <taxon>Magnoliopsida</taxon>
        <taxon>Liliopsida</taxon>
        <taxon>Asparagales</taxon>
        <taxon>Iridaceae</taxon>
        <taxon>Iridoideae</taxon>
        <taxon>Irideae</taxon>
        <taxon>Iris</taxon>
    </lineage>
</organism>
<feature type="region of interest" description="Disordered" evidence="1">
    <location>
        <begin position="1"/>
        <end position="43"/>
    </location>
</feature>
<keyword evidence="3" id="KW-1185">Reference proteome</keyword>
<proteinExistence type="predicted"/>
<reference evidence="2" key="2">
    <citation type="submission" date="2023-04" db="EMBL/GenBank/DDBJ databases">
        <authorList>
            <person name="Bruccoleri R.E."/>
            <person name="Oakeley E.J."/>
            <person name="Faust A.-M."/>
            <person name="Dessus-Babus S."/>
            <person name="Altorfer M."/>
            <person name="Burckhardt D."/>
            <person name="Oertli M."/>
            <person name="Naumann U."/>
            <person name="Petersen F."/>
            <person name="Wong J."/>
        </authorList>
    </citation>
    <scope>NUCLEOTIDE SEQUENCE</scope>
    <source>
        <strain evidence="2">GSM-AAB239-AS_SAM_17_03QT</strain>
        <tissue evidence="2">Leaf</tissue>
    </source>
</reference>
<evidence type="ECO:0000313" key="3">
    <source>
        <dbReference type="Proteomes" id="UP001140949"/>
    </source>
</evidence>
<evidence type="ECO:0000313" key="2">
    <source>
        <dbReference type="EMBL" id="KAJ6820188.1"/>
    </source>
</evidence>
<evidence type="ECO:0000256" key="1">
    <source>
        <dbReference type="SAM" id="MobiDB-lite"/>
    </source>
</evidence>
<dbReference type="Proteomes" id="UP001140949">
    <property type="component" value="Unassembled WGS sequence"/>
</dbReference>
<protein>
    <submittedName>
        <fullName evidence="2">Uncharacterized protein</fullName>
    </submittedName>
</protein>
<reference evidence="2" key="1">
    <citation type="journal article" date="2023" name="GigaByte">
        <title>Genome assembly of the bearded iris, Iris pallida Lam.</title>
        <authorList>
            <person name="Bruccoleri R.E."/>
            <person name="Oakeley E.J."/>
            <person name="Faust A.M.E."/>
            <person name="Altorfer M."/>
            <person name="Dessus-Babus S."/>
            <person name="Burckhardt D."/>
            <person name="Oertli M."/>
            <person name="Naumann U."/>
            <person name="Petersen F."/>
            <person name="Wong J."/>
        </authorList>
    </citation>
    <scope>NUCLEOTIDE SEQUENCE</scope>
    <source>
        <strain evidence="2">GSM-AAB239-AS_SAM_17_03QT</strain>
    </source>
</reference>